<keyword evidence="3" id="KW-1185">Reference proteome</keyword>
<reference evidence="2" key="2">
    <citation type="submission" date="2022-09" db="EMBL/GenBank/DDBJ databases">
        <authorList>
            <person name="Sun Q."/>
            <person name="Ohkuma M."/>
        </authorList>
    </citation>
    <scope>NUCLEOTIDE SEQUENCE</scope>
    <source>
        <strain evidence="2">JCM 13583</strain>
    </source>
</reference>
<organism evidence="2 3">
    <name type="scientific">Thermogymnomonas acidicola</name>
    <dbReference type="NCBI Taxonomy" id="399579"/>
    <lineage>
        <taxon>Archaea</taxon>
        <taxon>Methanobacteriati</taxon>
        <taxon>Thermoplasmatota</taxon>
        <taxon>Thermoplasmata</taxon>
        <taxon>Thermoplasmatales</taxon>
        <taxon>Thermogymnomonas</taxon>
    </lineage>
</organism>
<protein>
    <submittedName>
        <fullName evidence="2">Uncharacterized protein</fullName>
    </submittedName>
</protein>
<dbReference type="AlphaFoldDB" id="A0AA37BQU0"/>
<reference evidence="2" key="1">
    <citation type="journal article" date="2014" name="Int. J. Syst. Evol. Microbiol.">
        <title>Complete genome sequence of Corynebacterium casei LMG S-19264T (=DSM 44701T), isolated from a smear-ripened cheese.</title>
        <authorList>
            <consortium name="US DOE Joint Genome Institute (JGI-PGF)"/>
            <person name="Walter F."/>
            <person name="Albersmeier A."/>
            <person name="Kalinowski J."/>
            <person name="Ruckert C."/>
        </authorList>
    </citation>
    <scope>NUCLEOTIDE SEQUENCE</scope>
    <source>
        <strain evidence="2">JCM 13583</strain>
    </source>
</reference>
<accession>A0AA37BQU0</accession>
<dbReference type="EMBL" id="BMNY01000001">
    <property type="protein sequence ID" value="GGM71310.1"/>
    <property type="molecule type" value="Genomic_DNA"/>
</dbReference>
<dbReference type="RefSeq" id="WP_188680323.1">
    <property type="nucleotide sequence ID" value="NZ_BMNY01000001.1"/>
</dbReference>
<name>A0AA37BQU0_9ARCH</name>
<comment type="caution">
    <text evidence="2">The sequence shown here is derived from an EMBL/GenBank/DDBJ whole genome shotgun (WGS) entry which is preliminary data.</text>
</comment>
<evidence type="ECO:0000313" key="3">
    <source>
        <dbReference type="Proteomes" id="UP000632195"/>
    </source>
</evidence>
<sequence length="127" mass="14421">MEREPFYFRSYYHCVKGMARNPRELADEMERISRFDPACVLWHLQQGHFVNWLYYIGEEQLARSISGASSIEEAMSVLRQGSPEKPGQRRKRTVAGTRKASTRATGRGGARSTEGSGGQKARKPRKS</sequence>
<evidence type="ECO:0000313" key="2">
    <source>
        <dbReference type="EMBL" id="GGM71310.1"/>
    </source>
</evidence>
<evidence type="ECO:0000256" key="1">
    <source>
        <dbReference type="SAM" id="MobiDB-lite"/>
    </source>
</evidence>
<dbReference type="Proteomes" id="UP000632195">
    <property type="component" value="Unassembled WGS sequence"/>
</dbReference>
<proteinExistence type="predicted"/>
<gene>
    <name evidence="2" type="ORF">GCM10007108_06810</name>
</gene>
<feature type="region of interest" description="Disordered" evidence="1">
    <location>
        <begin position="76"/>
        <end position="127"/>
    </location>
</feature>